<organism evidence="2">
    <name type="scientific">Leptospirillum ferriphilum</name>
    <dbReference type="NCBI Taxonomy" id="178606"/>
    <lineage>
        <taxon>Bacteria</taxon>
        <taxon>Pseudomonadati</taxon>
        <taxon>Nitrospirota</taxon>
        <taxon>Nitrospiria</taxon>
        <taxon>Nitrospirales</taxon>
        <taxon>Nitrospiraceae</taxon>
        <taxon>Leptospirillum</taxon>
    </lineage>
</organism>
<dbReference type="RefSeq" id="WP_036082459.1">
    <property type="nucleotide sequence ID" value="NZ_JPGK01000005.1"/>
</dbReference>
<keyword evidence="1" id="KW-0732">Signal</keyword>
<dbReference type="PROSITE" id="PS51257">
    <property type="entry name" value="PROKAR_LIPOPROTEIN"/>
    <property type="match status" value="1"/>
</dbReference>
<dbReference type="EMBL" id="LT966316">
    <property type="protein sequence ID" value="SOU92391.1"/>
    <property type="molecule type" value="Genomic_DNA"/>
</dbReference>
<evidence type="ECO:0000256" key="1">
    <source>
        <dbReference type="SAM" id="SignalP"/>
    </source>
</evidence>
<protein>
    <recommendedName>
        <fullName evidence="3">Lipoprotein SmpA/OmlA domain-containing protein</fullName>
    </recommendedName>
</protein>
<accession>A0A2I2MFB0</accession>
<sequence length="110" mass="12309" precursor="true">MSSHFLRRFFPFGFLVFLAFSACTTVTGPAGLTDPDTMSKFHVGRTTENQVIEALGNPTSTVPTPDGTTIVYDQKHILTLTAITLTKEVQETFEFDKKGILRKMTRHRIS</sequence>
<feature type="chain" id="PRO_5014154634" description="Lipoprotein SmpA/OmlA domain-containing protein" evidence="1">
    <location>
        <begin position="22"/>
        <end position="110"/>
    </location>
</feature>
<feature type="signal peptide" evidence="1">
    <location>
        <begin position="1"/>
        <end position="21"/>
    </location>
</feature>
<reference evidence="2" key="1">
    <citation type="submission" date="2017-12" db="EMBL/GenBank/DDBJ databases">
        <authorList>
            <consortium name="SysMetEx"/>
        </authorList>
    </citation>
    <scope>NUCLEOTIDE SEQUENCE</scope>
    <source>
        <strain evidence="2">Pb_238</strain>
    </source>
</reference>
<evidence type="ECO:0008006" key="3">
    <source>
        <dbReference type="Google" id="ProtNLM"/>
    </source>
</evidence>
<proteinExistence type="predicted"/>
<evidence type="ECO:0000313" key="2">
    <source>
        <dbReference type="EMBL" id="SOU92391.1"/>
    </source>
</evidence>
<dbReference type="AlphaFoldDB" id="A0A2I2MFB0"/>
<name>A0A2I2MFB0_9BACT</name>
<gene>
    <name evidence="2" type="ORF">LFTS_01018</name>
</gene>